<organism evidence="1 2">
    <name type="scientific">Roseateles hydrophilus</name>
    <dbReference type="NCBI Taxonomy" id="2975054"/>
    <lineage>
        <taxon>Bacteria</taxon>
        <taxon>Pseudomonadati</taxon>
        <taxon>Pseudomonadota</taxon>
        <taxon>Betaproteobacteria</taxon>
        <taxon>Burkholderiales</taxon>
        <taxon>Sphaerotilaceae</taxon>
        <taxon>Roseateles</taxon>
    </lineage>
</organism>
<sequence length="265" mass="27498">MASTSLGLLRSVAAVLATVSLGISAAPLHMSLSFGDRSGPDANTLSSTSLAAILRGDAEGLFSSANLQHASFSGVGILGAGNVTSVSAIRSGTDSYCVDKCRTISGHLFQGGVRSGSYALDWYFNDALAPVGEFPPGSGQAPLKDVVAHPAFPGSGDYPGYLAAYTPYSAYASLYGARLTLFDLLGNDVFISLFQSHDCTETGSSCSAFEVVNDFEKQFSNPVDGLFMHFVGPVGQLPEPGTLALLGVAMLGLRRRQRQAPSPGC</sequence>
<proteinExistence type="predicted"/>
<reference evidence="1" key="1">
    <citation type="submission" date="2022-08" db="EMBL/GenBank/DDBJ databases">
        <title>Genome sequencing of Pelomonas sp. UHG3.</title>
        <authorList>
            <person name="So Y."/>
        </authorList>
    </citation>
    <scope>NUCLEOTIDE SEQUENCE</scope>
    <source>
        <strain evidence="1">UHG3</strain>
    </source>
</reference>
<accession>A0ACC6CBL2</accession>
<dbReference type="EMBL" id="JAPPUY010000003">
    <property type="protein sequence ID" value="MCY4745836.1"/>
    <property type="molecule type" value="Genomic_DNA"/>
</dbReference>
<protein>
    <submittedName>
        <fullName evidence="1">PEP-CTERM sorting domain-containing protein</fullName>
    </submittedName>
</protein>
<comment type="caution">
    <text evidence="1">The sequence shown here is derived from an EMBL/GenBank/DDBJ whole genome shotgun (WGS) entry which is preliminary data.</text>
</comment>
<name>A0ACC6CBL2_9BURK</name>
<gene>
    <name evidence="1" type="ORF">NYO99_12705</name>
</gene>
<evidence type="ECO:0000313" key="2">
    <source>
        <dbReference type="Proteomes" id="UP001076464"/>
    </source>
</evidence>
<evidence type="ECO:0000313" key="1">
    <source>
        <dbReference type="EMBL" id="MCY4745836.1"/>
    </source>
</evidence>
<dbReference type="Proteomes" id="UP001076464">
    <property type="component" value="Unassembled WGS sequence"/>
</dbReference>
<keyword evidence="2" id="KW-1185">Reference proteome</keyword>